<organism evidence="8 9">
    <name type="scientific">Schistosoma margrebowiei</name>
    <dbReference type="NCBI Taxonomy" id="48269"/>
    <lineage>
        <taxon>Eukaryota</taxon>
        <taxon>Metazoa</taxon>
        <taxon>Spiralia</taxon>
        <taxon>Lophotrochozoa</taxon>
        <taxon>Platyhelminthes</taxon>
        <taxon>Trematoda</taxon>
        <taxon>Digenea</taxon>
        <taxon>Strigeidida</taxon>
        <taxon>Schistosomatoidea</taxon>
        <taxon>Schistosomatidae</taxon>
        <taxon>Schistosoma</taxon>
    </lineage>
</organism>
<dbReference type="GO" id="GO:0005886">
    <property type="term" value="C:plasma membrane"/>
    <property type="evidence" value="ECO:0007669"/>
    <property type="project" value="TreeGrafter"/>
</dbReference>
<comment type="subcellular location">
    <subcellularLocation>
        <location evidence="1">Membrane</location>
        <topology evidence="1">Multi-pass membrane protein</topology>
    </subcellularLocation>
</comment>
<keyword evidence="3" id="KW-0813">Transport</keyword>
<protein>
    <submittedName>
        <fullName evidence="9">Uncharacterized protein</fullName>
    </submittedName>
</protein>
<dbReference type="WBParaSite" id="SMRG1_3920.1">
    <property type="protein sequence ID" value="SMRG1_3920.1"/>
    <property type="gene ID" value="SMRG1_3920"/>
</dbReference>
<feature type="transmembrane region" description="Helical" evidence="7">
    <location>
        <begin position="199"/>
        <end position="219"/>
    </location>
</feature>
<dbReference type="AlphaFoldDB" id="A0AA84ZPP7"/>
<reference evidence="9" key="1">
    <citation type="submission" date="2023-11" db="UniProtKB">
        <authorList>
            <consortium name="WormBaseParasite"/>
        </authorList>
    </citation>
    <scope>IDENTIFICATION</scope>
</reference>
<dbReference type="PIRSF" id="PIRSF016379">
    <property type="entry name" value="ENT"/>
    <property type="match status" value="1"/>
</dbReference>
<name>A0AA84ZPP7_9TREM</name>
<feature type="transmembrane region" description="Helical" evidence="7">
    <location>
        <begin position="102"/>
        <end position="125"/>
    </location>
</feature>
<accession>A0AA84ZPP7</accession>
<dbReference type="Proteomes" id="UP000050790">
    <property type="component" value="Unassembled WGS sequence"/>
</dbReference>
<evidence type="ECO:0000256" key="3">
    <source>
        <dbReference type="ARBA" id="ARBA00022448"/>
    </source>
</evidence>
<dbReference type="PANTHER" id="PTHR10332">
    <property type="entry name" value="EQUILIBRATIVE NUCLEOSIDE TRANSPORTER"/>
    <property type="match status" value="1"/>
</dbReference>
<evidence type="ECO:0000256" key="2">
    <source>
        <dbReference type="ARBA" id="ARBA00007965"/>
    </source>
</evidence>
<dbReference type="PANTHER" id="PTHR10332:SF88">
    <property type="entry name" value="EQUILIBRATIVE NUCLEOSIDE TRANSPORTER 1, ISOFORM A"/>
    <property type="match status" value="1"/>
</dbReference>
<keyword evidence="6 7" id="KW-0472">Membrane</keyword>
<sequence>MASGVKDEKGYSPTDRYNLVYIIFFMCGLGGLLPWNFFINAQRYFDYKMRDKALPPDADYTDPKYMTRSQVLFGSYLAVCSLVPFSIMMVANLLLMKWFSSFSRFAVGSVLVFIMFLITVIMVYIDVSAYAFLSTTLISVVFLNCGSALAQGSVFGAAAILPSKHMKAALEGQAVSGILASLANIVSIAASSSATTNGLVYFLVALIFVTATAALFLVLPKNGYFKYYWDKKDSPDKNNIESDPSLKGVTNDCNESQELVISINKSGILSTMKETFLPGICVLITLMITLSLFPAVVARIRPITVIPQDLWTNVYFVPVLVYLLYNIGDWCGRMLAGFIKWPRRNQMLIVLLLCVLRSGIIPLCILCNAQPRNYLPVIFKHDIFPALMILFLGLTNGYLVSISMIHGPSFASPGNQESAGAALSIYLSFGLSLGVAVSVGLVQCL</sequence>
<feature type="transmembrane region" description="Helical" evidence="7">
    <location>
        <begin position="310"/>
        <end position="327"/>
    </location>
</feature>
<keyword evidence="4 7" id="KW-0812">Transmembrane</keyword>
<dbReference type="GO" id="GO:0005337">
    <property type="term" value="F:nucleoside transmembrane transporter activity"/>
    <property type="evidence" value="ECO:0007669"/>
    <property type="project" value="InterPro"/>
</dbReference>
<feature type="transmembrane region" description="Helical" evidence="7">
    <location>
        <begin position="348"/>
        <end position="371"/>
    </location>
</feature>
<feature type="transmembrane region" description="Helical" evidence="7">
    <location>
        <begin position="383"/>
        <end position="407"/>
    </location>
</feature>
<evidence type="ECO:0000256" key="1">
    <source>
        <dbReference type="ARBA" id="ARBA00004141"/>
    </source>
</evidence>
<feature type="transmembrane region" description="Helical" evidence="7">
    <location>
        <begin position="137"/>
        <end position="162"/>
    </location>
</feature>
<feature type="transmembrane region" description="Helical" evidence="7">
    <location>
        <begin position="19"/>
        <end position="39"/>
    </location>
</feature>
<dbReference type="InterPro" id="IPR002259">
    <property type="entry name" value="Eqnu_transpt"/>
</dbReference>
<evidence type="ECO:0000313" key="8">
    <source>
        <dbReference type="Proteomes" id="UP000050790"/>
    </source>
</evidence>
<dbReference type="Pfam" id="PF01733">
    <property type="entry name" value="Nucleoside_tran"/>
    <property type="match status" value="1"/>
</dbReference>
<feature type="transmembrane region" description="Helical" evidence="7">
    <location>
        <begin position="275"/>
        <end position="298"/>
    </location>
</feature>
<proteinExistence type="inferred from homology"/>
<evidence type="ECO:0000313" key="9">
    <source>
        <dbReference type="WBParaSite" id="SMRG1_3920.1"/>
    </source>
</evidence>
<evidence type="ECO:0000256" key="4">
    <source>
        <dbReference type="ARBA" id="ARBA00022692"/>
    </source>
</evidence>
<comment type="similarity">
    <text evidence="2">Belongs to the SLC29A/ENT transporter (TC 2.A.57) family.</text>
</comment>
<evidence type="ECO:0000256" key="5">
    <source>
        <dbReference type="ARBA" id="ARBA00022989"/>
    </source>
</evidence>
<evidence type="ECO:0000256" key="6">
    <source>
        <dbReference type="ARBA" id="ARBA00023136"/>
    </source>
</evidence>
<dbReference type="PRINTS" id="PR01130">
    <property type="entry name" value="DERENTRNSPRT"/>
</dbReference>
<evidence type="ECO:0000256" key="7">
    <source>
        <dbReference type="SAM" id="Phobius"/>
    </source>
</evidence>
<keyword evidence="5 7" id="KW-1133">Transmembrane helix</keyword>
<feature type="transmembrane region" description="Helical" evidence="7">
    <location>
        <begin position="419"/>
        <end position="442"/>
    </location>
</feature>
<feature type="transmembrane region" description="Helical" evidence="7">
    <location>
        <begin position="174"/>
        <end position="193"/>
    </location>
</feature>
<feature type="transmembrane region" description="Helical" evidence="7">
    <location>
        <begin position="73"/>
        <end position="95"/>
    </location>
</feature>